<feature type="domain" description="Virulence-associated protein E-like" evidence="1">
    <location>
        <begin position="111"/>
        <end position="308"/>
    </location>
</feature>
<dbReference type="EMBL" id="CP041253">
    <property type="protein sequence ID" value="QDH77867.1"/>
    <property type="molecule type" value="Genomic_DNA"/>
</dbReference>
<organism evidence="2 3">
    <name type="scientific">Echinicola soli</name>
    <dbReference type="NCBI Taxonomy" id="2591634"/>
    <lineage>
        <taxon>Bacteria</taxon>
        <taxon>Pseudomonadati</taxon>
        <taxon>Bacteroidota</taxon>
        <taxon>Cytophagia</taxon>
        <taxon>Cytophagales</taxon>
        <taxon>Cyclobacteriaceae</taxon>
        <taxon>Echinicola</taxon>
    </lineage>
</organism>
<dbReference type="AlphaFoldDB" id="A0A514CDH5"/>
<dbReference type="PANTHER" id="PTHR34985:SF1">
    <property type="entry name" value="SLR0554 PROTEIN"/>
    <property type="match status" value="1"/>
</dbReference>
<dbReference type="OrthoDB" id="9801888at2"/>
<dbReference type="RefSeq" id="WP_141613131.1">
    <property type="nucleotide sequence ID" value="NZ_CP041253.1"/>
</dbReference>
<accession>A0A514CDH5</accession>
<proteinExistence type="predicted"/>
<keyword evidence="3" id="KW-1185">Reference proteome</keyword>
<evidence type="ECO:0000313" key="3">
    <source>
        <dbReference type="Proteomes" id="UP000316614"/>
    </source>
</evidence>
<dbReference type="Pfam" id="PF05272">
    <property type="entry name" value="VapE-like_dom"/>
    <property type="match status" value="1"/>
</dbReference>
<sequence length="404" mass="46890">MRTHKKVKDLDGGSNSSTVRMIKYLMSKYDFINNVVLNEVFASEKETNPYHPVNPNTLYIEARAGGYRTSEGEISSFLSSDYIPSTDPFVAYFEKHKELWNQAEHGDYIARFASYIHAEDQDRFNVQFKKWLVRCVACSIRDDYYNKQAFIFIQDKQNTGKTTLTRFLVPPELREYYAENISVDKDSLIALCQNFGIIQDELSTLSRAEINAQKTLMSKSTVKVRHPYDRKAKMEPRRASIWGSTNKAEFLIDETGSVRWLCFPLKGIDWDYKKDININIVWSQAYQLLHSGYRFEMTREEIEENERANVFFSSLTVEFELVQKYLVPGTKEDPFMTASDIVTMLTGLEDGKVRISIQEVGKALKRLGFEQCSKRGHHSSAYPRKGYYVKVENQGTTYYKGYNH</sequence>
<gene>
    <name evidence="2" type="ORF">FKX85_01920</name>
</gene>
<name>A0A514CDH5_9BACT</name>
<dbReference type="KEGG" id="echi:FKX85_01920"/>
<evidence type="ECO:0000313" key="2">
    <source>
        <dbReference type="EMBL" id="QDH77867.1"/>
    </source>
</evidence>
<reference evidence="2 3" key="1">
    <citation type="submission" date="2019-06" db="EMBL/GenBank/DDBJ databases">
        <title>Echinicola alkalisoli sp. nov. isolated from saline soil.</title>
        <authorList>
            <person name="Sun J.-Q."/>
            <person name="Xu L."/>
        </authorList>
    </citation>
    <scope>NUCLEOTIDE SEQUENCE [LARGE SCALE GENOMIC DNA]</scope>
    <source>
        <strain evidence="2 3">LN3S3</strain>
    </source>
</reference>
<evidence type="ECO:0000259" key="1">
    <source>
        <dbReference type="Pfam" id="PF05272"/>
    </source>
</evidence>
<protein>
    <submittedName>
        <fullName evidence="2">Virulence protein E</fullName>
    </submittedName>
</protein>
<dbReference type="PANTHER" id="PTHR34985">
    <property type="entry name" value="SLR0554 PROTEIN"/>
    <property type="match status" value="1"/>
</dbReference>
<dbReference type="InterPro" id="IPR007936">
    <property type="entry name" value="VapE-like_dom"/>
</dbReference>
<dbReference type="Proteomes" id="UP000316614">
    <property type="component" value="Chromosome"/>
</dbReference>